<dbReference type="EMBL" id="JAGTJQ010000014">
    <property type="protein sequence ID" value="KAH7012534.1"/>
    <property type="molecule type" value="Genomic_DNA"/>
</dbReference>
<feature type="chain" id="PRO_5040263204" evidence="2">
    <location>
        <begin position="19"/>
        <end position="232"/>
    </location>
</feature>
<protein>
    <submittedName>
        <fullName evidence="4">Isochorismatase</fullName>
    </submittedName>
</protein>
<dbReference type="InterPro" id="IPR036380">
    <property type="entry name" value="Isochorismatase-like_sf"/>
</dbReference>
<dbReference type="PANTHER" id="PTHR43559">
    <property type="entry name" value="HYDROLASE YCAC-RELATED"/>
    <property type="match status" value="1"/>
</dbReference>
<dbReference type="PANTHER" id="PTHR43559:SF3">
    <property type="entry name" value="HYDROLASE YCAC-RELATED"/>
    <property type="match status" value="1"/>
</dbReference>
<keyword evidence="5" id="KW-1185">Reference proteome</keyword>
<dbReference type="AlphaFoldDB" id="A0A9P9BL85"/>
<organism evidence="4 5">
    <name type="scientific">Microdochium trichocladiopsis</name>
    <dbReference type="NCBI Taxonomy" id="1682393"/>
    <lineage>
        <taxon>Eukaryota</taxon>
        <taxon>Fungi</taxon>
        <taxon>Dikarya</taxon>
        <taxon>Ascomycota</taxon>
        <taxon>Pezizomycotina</taxon>
        <taxon>Sordariomycetes</taxon>
        <taxon>Xylariomycetidae</taxon>
        <taxon>Xylariales</taxon>
        <taxon>Microdochiaceae</taxon>
        <taxon>Microdochium</taxon>
    </lineage>
</organism>
<feature type="signal peptide" evidence="2">
    <location>
        <begin position="1"/>
        <end position="18"/>
    </location>
</feature>
<comment type="similarity">
    <text evidence="1">Belongs to the isochorismatase family.</text>
</comment>
<feature type="domain" description="Isochorismatase-like" evidence="3">
    <location>
        <begin position="27"/>
        <end position="179"/>
    </location>
</feature>
<keyword evidence="2" id="KW-0732">Signal</keyword>
<evidence type="ECO:0000256" key="2">
    <source>
        <dbReference type="SAM" id="SignalP"/>
    </source>
</evidence>
<accession>A0A9P9BL85</accession>
<dbReference type="InterPro" id="IPR000868">
    <property type="entry name" value="Isochorismatase-like_dom"/>
</dbReference>
<comment type="caution">
    <text evidence="4">The sequence shown here is derived from an EMBL/GenBank/DDBJ whole genome shotgun (WGS) entry which is preliminary data.</text>
</comment>
<dbReference type="RefSeq" id="XP_046004799.1">
    <property type="nucleotide sequence ID" value="XM_046155891.1"/>
</dbReference>
<dbReference type="OrthoDB" id="167809at2759"/>
<name>A0A9P9BL85_9PEZI</name>
<dbReference type="Pfam" id="PF00857">
    <property type="entry name" value="Isochorismatase"/>
    <property type="match status" value="1"/>
</dbReference>
<evidence type="ECO:0000259" key="3">
    <source>
        <dbReference type="Pfam" id="PF00857"/>
    </source>
</evidence>
<dbReference type="Proteomes" id="UP000756346">
    <property type="component" value="Unassembled WGS sequence"/>
</dbReference>
<evidence type="ECO:0000313" key="4">
    <source>
        <dbReference type="EMBL" id="KAH7012534.1"/>
    </source>
</evidence>
<dbReference type="SUPFAM" id="SSF52499">
    <property type="entry name" value="Isochorismatase-like hydrolases"/>
    <property type="match status" value="1"/>
</dbReference>
<evidence type="ECO:0000313" key="5">
    <source>
        <dbReference type="Proteomes" id="UP000756346"/>
    </source>
</evidence>
<reference evidence="4" key="1">
    <citation type="journal article" date="2021" name="Nat. Commun.">
        <title>Genetic determinants of endophytism in the Arabidopsis root mycobiome.</title>
        <authorList>
            <person name="Mesny F."/>
            <person name="Miyauchi S."/>
            <person name="Thiergart T."/>
            <person name="Pickel B."/>
            <person name="Atanasova L."/>
            <person name="Karlsson M."/>
            <person name="Huettel B."/>
            <person name="Barry K.W."/>
            <person name="Haridas S."/>
            <person name="Chen C."/>
            <person name="Bauer D."/>
            <person name="Andreopoulos W."/>
            <person name="Pangilinan J."/>
            <person name="LaButti K."/>
            <person name="Riley R."/>
            <person name="Lipzen A."/>
            <person name="Clum A."/>
            <person name="Drula E."/>
            <person name="Henrissat B."/>
            <person name="Kohler A."/>
            <person name="Grigoriev I.V."/>
            <person name="Martin F.M."/>
            <person name="Hacquard S."/>
        </authorList>
    </citation>
    <scope>NUCLEOTIDE SEQUENCE</scope>
    <source>
        <strain evidence="4">MPI-CAGE-CH-0230</strain>
    </source>
</reference>
<evidence type="ECO:0000256" key="1">
    <source>
        <dbReference type="ARBA" id="ARBA00006336"/>
    </source>
</evidence>
<proteinExistence type="inferred from homology"/>
<dbReference type="Gene3D" id="3.40.50.850">
    <property type="entry name" value="Isochorismatase-like"/>
    <property type="match status" value="1"/>
</dbReference>
<sequence>MKFPLSTLLLPLAGVASAWEQLEKNDTLLAIIDIQVGLFSLVHDFDPVTYKNAIMAHADLGRAFDLPVVITTSAQTGPNGPTSSEILKMYPEVKVIERQGEINAWDNADFRAAVEKTGKKQIIIAGIATDVCTAFLALSLKDAGYSVWANAEASGTTTELVRDISNDQMRAAGVNVVSWFAIATGLLRDWRAPEGPKMIPFFDKWMPGYGAVVRAHIGAVQNGTEFPGEEAL</sequence>
<dbReference type="GeneID" id="70185437"/>
<dbReference type="InterPro" id="IPR053152">
    <property type="entry name" value="Hydrolase_YcaC-like"/>
</dbReference>
<gene>
    <name evidence="4" type="ORF">B0I36DRAFT_339567</name>
</gene>